<sequence>MQYLLVFVGVLLIGATIFFTVGTRRGLAGSEPARTDGILGLTEPVPSLPPVLLPDRPGPQDIARMRLGVGLRGYRCDQVDEVIGVLSEEIGRLQEELDATRQGPVISATGQSPE</sequence>
<dbReference type="AlphaFoldDB" id="A0A1R4GKN8"/>
<proteinExistence type="predicted"/>
<dbReference type="Proteomes" id="UP000195913">
    <property type="component" value="Unassembled WGS sequence"/>
</dbReference>
<reference evidence="1 2" key="1">
    <citation type="submission" date="2017-02" db="EMBL/GenBank/DDBJ databases">
        <authorList>
            <person name="Peterson S.W."/>
        </authorList>
    </citation>
    <scope>NUCLEOTIDE SEQUENCE [LARGE SCALE GENOMIC DNA]</scope>
    <source>
        <strain evidence="1 2">B Ar 00.02</strain>
    </source>
</reference>
<protein>
    <recommendedName>
        <fullName evidence="3">DivIVA domain-containing protein</fullName>
    </recommendedName>
</protein>
<evidence type="ECO:0008006" key="3">
    <source>
        <dbReference type="Google" id="ProtNLM"/>
    </source>
</evidence>
<evidence type="ECO:0000313" key="2">
    <source>
        <dbReference type="Proteomes" id="UP000195913"/>
    </source>
</evidence>
<accession>A0A1R4GKN8</accession>
<dbReference type="EMBL" id="FUHW01000038">
    <property type="protein sequence ID" value="SJM68787.1"/>
    <property type="molecule type" value="Genomic_DNA"/>
</dbReference>
<keyword evidence="2" id="KW-1185">Reference proteome</keyword>
<name>A0A1R4GKN8_9MICC</name>
<dbReference type="RefSeq" id="WP_086999609.1">
    <property type="nucleotide sequence ID" value="NZ_FUHW01000038.1"/>
</dbReference>
<evidence type="ECO:0000313" key="1">
    <source>
        <dbReference type="EMBL" id="SJM68787.1"/>
    </source>
</evidence>
<gene>
    <name evidence="1" type="ORF">FM101_11285</name>
</gene>
<organism evidence="1 2">
    <name type="scientific">Arthrobacter rhombi</name>
    <dbReference type="NCBI Taxonomy" id="71253"/>
    <lineage>
        <taxon>Bacteria</taxon>
        <taxon>Bacillati</taxon>
        <taxon>Actinomycetota</taxon>
        <taxon>Actinomycetes</taxon>
        <taxon>Micrococcales</taxon>
        <taxon>Micrococcaceae</taxon>
        <taxon>Arthrobacter</taxon>
    </lineage>
</organism>